<dbReference type="GO" id="GO:0022857">
    <property type="term" value="F:transmembrane transporter activity"/>
    <property type="evidence" value="ECO:0007669"/>
    <property type="project" value="TreeGrafter"/>
</dbReference>
<evidence type="ECO:0000259" key="4">
    <source>
        <dbReference type="PROSITE" id="PS50893"/>
    </source>
</evidence>
<evidence type="ECO:0000256" key="3">
    <source>
        <dbReference type="ARBA" id="ARBA00022840"/>
    </source>
</evidence>
<dbReference type="InterPro" id="IPR015854">
    <property type="entry name" value="ABC_transpr_LolD-like"/>
</dbReference>
<accession>A0A843YDL4</accession>
<proteinExistence type="predicted"/>
<dbReference type="PANTHER" id="PTHR24220">
    <property type="entry name" value="IMPORT ATP-BINDING PROTEIN"/>
    <property type="match status" value="1"/>
</dbReference>
<dbReference type="AlphaFoldDB" id="A0A843YDL4"/>
<evidence type="ECO:0000256" key="2">
    <source>
        <dbReference type="ARBA" id="ARBA00022741"/>
    </source>
</evidence>
<dbReference type="Pfam" id="PF00005">
    <property type="entry name" value="ABC_tran"/>
    <property type="match status" value="1"/>
</dbReference>
<dbReference type="InterPro" id="IPR017911">
    <property type="entry name" value="MacB-like_ATP-bd"/>
</dbReference>
<feature type="domain" description="ABC transporter" evidence="4">
    <location>
        <begin position="6"/>
        <end position="220"/>
    </location>
</feature>
<keyword evidence="6" id="KW-1185">Reference proteome</keyword>
<organism evidence="5 6">
    <name type="scientific">Tritonibacter litoralis</name>
    <dbReference type="NCBI Taxonomy" id="2662264"/>
    <lineage>
        <taxon>Bacteria</taxon>
        <taxon>Pseudomonadati</taxon>
        <taxon>Pseudomonadota</taxon>
        <taxon>Alphaproteobacteria</taxon>
        <taxon>Rhodobacterales</taxon>
        <taxon>Paracoccaceae</taxon>
        <taxon>Tritonibacter</taxon>
    </lineage>
</organism>
<dbReference type="PANTHER" id="PTHR24220:SF659">
    <property type="entry name" value="TRANSPORTER, PUTATIVE-RELATED"/>
    <property type="match status" value="1"/>
</dbReference>
<dbReference type="RefSeq" id="WP_153214070.1">
    <property type="nucleotide sequence ID" value="NZ_WIBF01000001.1"/>
</dbReference>
<dbReference type="InterPro" id="IPR003593">
    <property type="entry name" value="AAA+_ATPase"/>
</dbReference>
<keyword evidence="2" id="KW-0547">Nucleotide-binding</keyword>
<dbReference type="GO" id="GO:0016887">
    <property type="term" value="F:ATP hydrolysis activity"/>
    <property type="evidence" value="ECO:0007669"/>
    <property type="project" value="InterPro"/>
</dbReference>
<evidence type="ECO:0000313" key="5">
    <source>
        <dbReference type="EMBL" id="MQQ07159.1"/>
    </source>
</evidence>
<dbReference type="GO" id="GO:0005886">
    <property type="term" value="C:plasma membrane"/>
    <property type="evidence" value="ECO:0007669"/>
    <property type="project" value="TreeGrafter"/>
</dbReference>
<sequence length="221" mass="23660">MPILTLKFDNVHKSFVSQGQRRSILNGVSLSLAAGETMALTGESGSGKSTLLHLAAGLDQGDGGNISVCGQNITGLSETGLAELRKNKIAVVFQQFNLIPSLTAWQNIGFHARLAGRFDQEWSDALCEVLGLDDLRNHTPDQLSGGQQQRVAIARAMAVRPALLLADEPTGSLDETSGHKVLDLLLNLVSQEQTALLLVTHSTAIAERLARRVHLSHGQLT</sequence>
<dbReference type="CDD" id="cd03255">
    <property type="entry name" value="ABC_MJ0796_LolCDE_FtsE"/>
    <property type="match status" value="1"/>
</dbReference>
<dbReference type="PROSITE" id="PS50893">
    <property type="entry name" value="ABC_TRANSPORTER_2"/>
    <property type="match status" value="1"/>
</dbReference>
<dbReference type="EMBL" id="WIBF01000001">
    <property type="protein sequence ID" value="MQQ07159.1"/>
    <property type="molecule type" value="Genomic_DNA"/>
</dbReference>
<dbReference type="Gene3D" id="3.40.50.300">
    <property type="entry name" value="P-loop containing nucleotide triphosphate hydrolases"/>
    <property type="match status" value="1"/>
</dbReference>
<comment type="caution">
    <text evidence="5">The sequence shown here is derived from an EMBL/GenBank/DDBJ whole genome shotgun (WGS) entry which is preliminary data.</text>
</comment>
<dbReference type="PROSITE" id="PS00211">
    <property type="entry name" value="ABC_TRANSPORTER_1"/>
    <property type="match status" value="1"/>
</dbReference>
<evidence type="ECO:0000313" key="6">
    <source>
        <dbReference type="Proteomes" id="UP000444174"/>
    </source>
</evidence>
<keyword evidence="1" id="KW-0813">Transport</keyword>
<dbReference type="InterPro" id="IPR003439">
    <property type="entry name" value="ABC_transporter-like_ATP-bd"/>
</dbReference>
<dbReference type="InterPro" id="IPR027417">
    <property type="entry name" value="P-loop_NTPase"/>
</dbReference>
<keyword evidence="3 5" id="KW-0067">ATP-binding</keyword>
<name>A0A843YDL4_9RHOB</name>
<evidence type="ECO:0000256" key="1">
    <source>
        <dbReference type="ARBA" id="ARBA00022448"/>
    </source>
</evidence>
<dbReference type="GO" id="GO:0005524">
    <property type="term" value="F:ATP binding"/>
    <property type="evidence" value="ECO:0007669"/>
    <property type="project" value="UniProtKB-KW"/>
</dbReference>
<dbReference type="Proteomes" id="UP000444174">
    <property type="component" value="Unassembled WGS sequence"/>
</dbReference>
<gene>
    <name evidence="5" type="ORF">GFB49_01705</name>
</gene>
<dbReference type="InterPro" id="IPR017871">
    <property type="entry name" value="ABC_transporter-like_CS"/>
</dbReference>
<protein>
    <submittedName>
        <fullName evidence="5">ATP-binding cassette domain-containing protein</fullName>
    </submittedName>
</protein>
<dbReference type="SUPFAM" id="SSF52540">
    <property type="entry name" value="P-loop containing nucleoside triphosphate hydrolases"/>
    <property type="match status" value="1"/>
</dbReference>
<dbReference type="SMART" id="SM00382">
    <property type="entry name" value="AAA"/>
    <property type="match status" value="1"/>
</dbReference>
<reference evidence="5 6" key="1">
    <citation type="submission" date="2019-10" db="EMBL/GenBank/DDBJ databases">
        <title>Epibacterium sp. nov., isolated from seawater.</title>
        <authorList>
            <person name="Zhang X."/>
            <person name="Li N."/>
        </authorList>
    </citation>
    <scope>NUCLEOTIDE SEQUENCE [LARGE SCALE GENOMIC DNA]</scope>
    <source>
        <strain evidence="5 6">SM1979</strain>
    </source>
</reference>